<evidence type="ECO:0000256" key="1">
    <source>
        <dbReference type="SAM" id="MobiDB-lite"/>
    </source>
</evidence>
<organism evidence="3 4">
    <name type="scientific">Sphagnum jensenii</name>
    <dbReference type="NCBI Taxonomy" id="128206"/>
    <lineage>
        <taxon>Eukaryota</taxon>
        <taxon>Viridiplantae</taxon>
        <taxon>Streptophyta</taxon>
        <taxon>Embryophyta</taxon>
        <taxon>Bryophyta</taxon>
        <taxon>Sphagnophytina</taxon>
        <taxon>Sphagnopsida</taxon>
        <taxon>Sphagnales</taxon>
        <taxon>Sphagnaceae</taxon>
        <taxon>Sphagnum</taxon>
    </lineage>
</organism>
<name>A0ABP0WHR3_9BRYO</name>
<dbReference type="PANTHER" id="PTHR47762">
    <property type="entry name" value="OSJNBB0079B02.4 PROTEIN"/>
    <property type="match status" value="1"/>
</dbReference>
<dbReference type="PANTHER" id="PTHR47762:SF2">
    <property type="entry name" value="OS04G0640800 PROTEIN"/>
    <property type="match status" value="1"/>
</dbReference>
<dbReference type="Proteomes" id="UP001497444">
    <property type="component" value="Chromosome 17"/>
</dbReference>
<dbReference type="Pfam" id="PF04194">
    <property type="entry name" value="PDCD2_C"/>
    <property type="match status" value="1"/>
</dbReference>
<evidence type="ECO:0000313" key="3">
    <source>
        <dbReference type="EMBL" id="CAK9264972.1"/>
    </source>
</evidence>
<accession>A0ABP0WHR3</accession>
<dbReference type="EMBL" id="OZ020112">
    <property type="protein sequence ID" value="CAK9264972.1"/>
    <property type="molecule type" value="Genomic_DNA"/>
</dbReference>
<keyword evidence="4" id="KW-1185">Reference proteome</keyword>
<protein>
    <recommendedName>
        <fullName evidence="2">Programmed cell death protein 2 C-terminal domain-containing protein</fullName>
    </recommendedName>
</protein>
<gene>
    <name evidence="3" type="ORF">CSSPJE1EN1_LOCUS10450</name>
</gene>
<dbReference type="InterPro" id="IPR007320">
    <property type="entry name" value="PDCD2_C"/>
</dbReference>
<reference evidence="3" key="1">
    <citation type="submission" date="2024-02" db="EMBL/GenBank/DDBJ databases">
        <authorList>
            <consortium name="ELIXIR-Norway"/>
            <consortium name="Elixir Norway"/>
        </authorList>
    </citation>
    <scope>NUCLEOTIDE SEQUENCE</scope>
</reference>
<feature type="compositionally biased region" description="Polar residues" evidence="1">
    <location>
        <begin position="174"/>
        <end position="196"/>
    </location>
</feature>
<proteinExistence type="predicted"/>
<feature type="region of interest" description="Disordered" evidence="1">
    <location>
        <begin position="105"/>
        <end position="145"/>
    </location>
</feature>
<feature type="region of interest" description="Disordered" evidence="1">
    <location>
        <begin position="168"/>
        <end position="196"/>
    </location>
</feature>
<sequence>MLLLGLPGPWAEEPNEVADHYTSKIGGTPDWPVPLHKINLDMLKCTICGNYLALVAQVYAPLTLSGKEINERVLYILGCTSPNCGLDPASWCTIRFQKNFSQEGAAGVDQTESEASTSCHQTDEQGWGDENSWGGDAADGNNQPDTISLQELQSSLLEAGYLAAAAATRHHHVSNQGQETQSSSQDVETLGQRNPESNLPTLPCFYMYSNSEVLLQDRNANVNGKFQESAESKPLPAVEERTAAVEGVEELWEGEEYEPDHSLSADQTYLKFKKKLDLNPEQCYRYCFGGQPLWAREVQEQAGTCAACGGPRVYEMQLMPPLLYFLQQAYKDLPPSLYATHDWEWSTVIVFSCARSCSQGAGDQPMIVSEQTEWTVIKEATILQAEV</sequence>
<evidence type="ECO:0000313" key="4">
    <source>
        <dbReference type="Proteomes" id="UP001497444"/>
    </source>
</evidence>
<evidence type="ECO:0000259" key="2">
    <source>
        <dbReference type="Pfam" id="PF04194"/>
    </source>
</evidence>
<feature type="domain" description="Programmed cell death protein 2 C-terminal" evidence="2">
    <location>
        <begin position="266"/>
        <end position="370"/>
    </location>
</feature>